<dbReference type="InterPro" id="IPR052812">
    <property type="entry name" value="Plant_DnaJ_domain"/>
</dbReference>
<dbReference type="OrthoDB" id="1550058at2759"/>
<dbReference type="PANTHER" id="PTHR44272">
    <property type="entry name" value="DNAJ DOMAIN (PROKARYOTIC HEAT SHOCK PROTEIN)"/>
    <property type="match status" value="1"/>
</dbReference>
<dbReference type="EMBL" id="KI632339">
    <property type="protein sequence ID" value="EYU18075.1"/>
    <property type="molecule type" value="Genomic_DNA"/>
</dbReference>
<evidence type="ECO:0000313" key="3">
    <source>
        <dbReference type="Proteomes" id="UP000030748"/>
    </source>
</evidence>
<accession>A0A022PV20</accession>
<organism evidence="2 3">
    <name type="scientific">Erythranthe guttata</name>
    <name type="common">Yellow monkey flower</name>
    <name type="synonym">Mimulus guttatus</name>
    <dbReference type="NCBI Taxonomy" id="4155"/>
    <lineage>
        <taxon>Eukaryota</taxon>
        <taxon>Viridiplantae</taxon>
        <taxon>Streptophyta</taxon>
        <taxon>Embryophyta</taxon>
        <taxon>Tracheophyta</taxon>
        <taxon>Spermatophyta</taxon>
        <taxon>Magnoliopsida</taxon>
        <taxon>eudicotyledons</taxon>
        <taxon>Gunneridae</taxon>
        <taxon>Pentapetalae</taxon>
        <taxon>asterids</taxon>
        <taxon>lamiids</taxon>
        <taxon>Lamiales</taxon>
        <taxon>Phrymaceae</taxon>
        <taxon>Erythranthe</taxon>
    </lineage>
</organism>
<dbReference type="PANTHER" id="PTHR44272:SF2">
    <property type="entry name" value="CHAPERONE PROTEIN DNAJ 16"/>
    <property type="match status" value="1"/>
</dbReference>
<protein>
    <submittedName>
        <fullName evidence="2">Uncharacterized protein</fullName>
    </submittedName>
</protein>
<reference evidence="2 3" key="1">
    <citation type="journal article" date="2013" name="Proc. Natl. Acad. Sci. U.S.A.">
        <title>Fine-scale variation in meiotic recombination in Mimulus inferred from population shotgun sequencing.</title>
        <authorList>
            <person name="Hellsten U."/>
            <person name="Wright K.M."/>
            <person name="Jenkins J."/>
            <person name="Shu S."/>
            <person name="Yuan Y."/>
            <person name="Wessler S.R."/>
            <person name="Schmutz J."/>
            <person name="Willis J.H."/>
            <person name="Rokhsar D.S."/>
        </authorList>
    </citation>
    <scope>NUCLEOTIDE SEQUENCE [LARGE SCALE GENOMIC DNA]</scope>
    <source>
        <strain evidence="3">cv. DUN x IM62</strain>
    </source>
</reference>
<feature type="non-terminal residue" evidence="2">
    <location>
        <position position="1"/>
    </location>
</feature>
<evidence type="ECO:0000256" key="1">
    <source>
        <dbReference type="SAM" id="MobiDB-lite"/>
    </source>
</evidence>
<dbReference type="KEGG" id="egt:105950044"/>
<dbReference type="STRING" id="4155.A0A022PV20"/>
<dbReference type="AlphaFoldDB" id="A0A022PV20"/>
<dbReference type="eggNOG" id="KOG0713">
    <property type="taxonomic scope" value="Eukaryota"/>
</dbReference>
<dbReference type="OMA" id="HACYTIA"/>
<feature type="compositionally biased region" description="Basic and acidic residues" evidence="1">
    <location>
        <begin position="138"/>
        <end position="156"/>
    </location>
</feature>
<gene>
    <name evidence="2" type="ORF">MIMGU_mgv1a019866mg</name>
</gene>
<dbReference type="Proteomes" id="UP000030748">
    <property type="component" value="Unassembled WGS sequence"/>
</dbReference>
<name>A0A022PV20_ERYGU</name>
<evidence type="ECO:0000313" key="2">
    <source>
        <dbReference type="EMBL" id="EYU18075.1"/>
    </source>
</evidence>
<sequence>VAAVKDPDAAFFKKLDGFQPCEINELKAGTHYFAVYGDNFFKSVSYTIEVLSAASFPEEKESLRSVEGQILSKRVELSKFETEYREVLSQFTEMTNRYAQEMQAIDELLKQRNEIHACYTIAPQIKRSSSSRSKNKASFKESEDGLLARDKKQSKDRSKKKRWYNLHLKVDKRKPCGMD</sequence>
<proteinExistence type="predicted"/>
<keyword evidence="3" id="KW-1185">Reference proteome</keyword>
<feature type="region of interest" description="Disordered" evidence="1">
    <location>
        <begin position="129"/>
        <end position="163"/>
    </location>
</feature>